<dbReference type="InterPro" id="IPR050933">
    <property type="entry name" value="Circadian_TF"/>
</dbReference>
<dbReference type="GO" id="GO:0000978">
    <property type="term" value="F:RNA polymerase II cis-regulatory region sequence-specific DNA binding"/>
    <property type="evidence" value="ECO:0000318"/>
    <property type="project" value="GO_Central"/>
</dbReference>
<dbReference type="OrthoDB" id="71302at2759"/>
<comment type="subcellular location">
    <subcellularLocation>
        <location evidence="1">Nucleus</location>
    </subcellularLocation>
</comment>
<proteinExistence type="predicted"/>
<keyword evidence="10" id="KW-1185">Reference proteome</keyword>
<dbReference type="PRINTS" id="PR00785">
    <property type="entry name" value="NCTRNSLOCATR"/>
</dbReference>
<dbReference type="KEGG" id="nve:5508979"/>
<keyword evidence="6" id="KW-0539">Nucleus</keyword>
<dbReference type="STRING" id="45351.A7SFT2"/>
<evidence type="ECO:0008006" key="11">
    <source>
        <dbReference type="Google" id="ProtNLM"/>
    </source>
</evidence>
<dbReference type="GO" id="GO:0046983">
    <property type="term" value="F:protein dimerization activity"/>
    <property type="evidence" value="ECO:0007669"/>
    <property type="project" value="InterPro"/>
</dbReference>
<feature type="domain" description="PAS" evidence="7">
    <location>
        <begin position="274"/>
        <end position="325"/>
    </location>
</feature>
<dbReference type="GO" id="GO:0005634">
    <property type="term" value="C:nucleus"/>
    <property type="evidence" value="ECO:0000318"/>
    <property type="project" value="GO_Central"/>
</dbReference>
<dbReference type="Pfam" id="PF14598">
    <property type="entry name" value="PAS_11"/>
    <property type="match status" value="1"/>
</dbReference>
<dbReference type="InParanoid" id="A7SFT2"/>
<dbReference type="Pfam" id="PF00010">
    <property type="entry name" value="HLH"/>
    <property type="match status" value="1"/>
</dbReference>
<dbReference type="Gene3D" id="3.30.450.20">
    <property type="entry name" value="PAS domain"/>
    <property type="match status" value="2"/>
</dbReference>
<name>A7SFT2_NEMVE</name>
<evidence type="ECO:0000256" key="6">
    <source>
        <dbReference type="ARBA" id="ARBA00023242"/>
    </source>
</evidence>
<dbReference type="HOGENOM" id="CLU_011864_0_0_1"/>
<dbReference type="Pfam" id="PF00989">
    <property type="entry name" value="PAS"/>
    <property type="match status" value="1"/>
</dbReference>
<evidence type="ECO:0000256" key="2">
    <source>
        <dbReference type="ARBA" id="ARBA00022737"/>
    </source>
</evidence>
<dbReference type="InterPro" id="IPR000014">
    <property type="entry name" value="PAS"/>
</dbReference>
<reference evidence="9 10" key="1">
    <citation type="journal article" date="2007" name="Science">
        <title>Sea anemone genome reveals ancestral eumetazoan gene repertoire and genomic organization.</title>
        <authorList>
            <person name="Putnam N.H."/>
            <person name="Srivastava M."/>
            <person name="Hellsten U."/>
            <person name="Dirks B."/>
            <person name="Chapman J."/>
            <person name="Salamov A."/>
            <person name="Terry A."/>
            <person name="Shapiro H."/>
            <person name="Lindquist E."/>
            <person name="Kapitonov V.V."/>
            <person name="Jurka J."/>
            <person name="Genikhovich G."/>
            <person name="Grigoriev I.V."/>
            <person name="Lucas S.M."/>
            <person name="Steele R.E."/>
            <person name="Finnerty J.R."/>
            <person name="Technau U."/>
            <person name="Martindale M.Q."/>
            <person name="Rokhsar D.S."/>
        </authorList>
    </citation>
    <scope>NUCLEOTIDE SEQUENCE [LARGE SCALE GENOMIC DNA]</scope>
    <source>
        <strain evidence="10">CH2 X CH6</strain>
    </source>
</reference>
<dbReference type="GO" id="GO:0006357">
    <property type="term" value="P:regulation of transcription by RNA polymerase II"/>
    <property type="evidence" value="ECO:0000318"/>
    <property type="project" value="GO_Central"/>
</dbReference>
<dbReference type="PANTHER" id="PTHR23042">
    <property type="entry name" value="CIRCADIAN PROTEIN CLOCK/ARNT/BMAL/PAS"/>
    <property type="match status" value="1"/>
</dbReference>
<dbReference type="InterPro" id="IPR036638">
    <property type="entry name" value="HLH_DNA-bd_sf"/>
</dbReference>
<sequence>MLISAILILRENHSEIERRRRNKMNAYINELSDMVPSCTGLARKPDKLTVLRMAVNYMKTLRGTAPQDVNYKPSFLSDQELKHLILEAADGFLFVVNCQTATVVYVSDSISPVLNQSQNAWMNQCLYDLIHPEDVEKVRDQLSSSNSPDAGRVLDIKTGSVKRDAHGALSRMYSSTRRNFICRMRRGNEVCETQVKEEHPKVPVLEDEYAVVHCTGYLKNWSGSSSSNGNSSFQGEDPNGTSLVTIGRLQPASVPHSNDLAETPTVTEFISRHSLDGKFTFVDQRVTEVLGYQPRDMLGQLCYDFFHPDDLEHMMESYDQVMKLKGQTLSVRYRFRSKTGDWVWLRTSCFSFQNPYTDEAEYIVCNNNLVNK</sequence>
<dbReference type="NCBIfam" id="TIGR00229">
    <property type="entry name" value="sensory_box"/>
    <property type="match status" value="1"/>
</dbReference>
<dbReference type="Proteomes" id="UP000001593">
    <property type="component" value="Unassembled WGS sequence"/>
</dbReference>
<dbReference type="InterPro" id="IPR011598">
    <property type="entry name" value="bHLH_dom"/>
</dbReference>
<dbReference type="PROSITE" id="PS50888">
    <property type="entry name" value="BHLH"/>
    <property type="match status" value="1"/>
</dbReference>
<organism evidence="9 10">
    <name type="scientific">Nematostella vectensis</name>
    <name type="common">Starlet sea anemone</name>
    <dbReference type="NCBI Taxonomy" id="45351"/>
    <lineage>
        <taxon>Eukaryota</taxon>
        <taxon>Metazoa</taxon>
        <taxon>Cnidaria</taxon>
        <taxon>Anthozoa</taxon>
        <taxon>Hexacorallia</taxon>
        <taxon>Actiniaria</taxon>
        <taxon>Edwardsiidae</taxon>
        <taxon>Nematostella</taxon>
    </lineage>
</organism>
<dbReference type="GO" id="GO:0000981">
    <property type="term" value="F:DNA-binding transcription factor activity, RNA polymerase II-specific"/>
    <property type="evidence" value="ECO:0000318"/>
    <property type="project" value="GO_Central"/>
</dbReference>
<gene>
    <name evidence="9" type="ORF">NEMVEDRAFT_v1g116698</name>
</gene>
<dbReference type="Gene3D" id="4.10.280.10">
    <property type="entry name" value="Helix-loop-helix DNA-binding domain"/>
    <property type="match status" value="1"/>
</dbReference>
<evidence type="ECO:0000259" key="7">
    <source>
        <dbReference type="PROSITE" id="PS50112"/>
    </source>
</evidence>
<dbReference type="InterPro" id="IPR035965">
    <property type="entry name" value="PAS-like_dom_sf"/>
</dbReference>
<dbReference type="AlphaFoldDB" id="A7SFT2"/>
<evidence type="ECO:0000313" key="10">
    <source>
        <dbReference type="Proteomes" id="UP000001593"/>
    </source>
</evidence>
<feature type="domain" description="PAS" evidence="7">
    <location>
        <begin position="78"/>
        <end position="149"/>
    </location>
</feature>
<dbReference type="GO" id="GO:0005667">
    <property type="term" value="C:transcription regulator complex"/>
    <property type="evidence" value="ECO:0007669"/>
    <property type="project" value="InterPro"/>
</dbReference>
<dbReference type="eggNOG" id="KOG3561">
    <property type="taxonomic scope" value="Eukaryota"/>
</dbReference>
<dbReference type="InterPro" id="IPR001067">
    <property type="entry name" value="Nuc_translocat"/>
</dbReference>
<dbReference type="OMA" id="QFEYVVA"/>
<dbReference type="GO" id="GO:0005737">
    <property type="term" value="C:cytoplasm"/>
    <property type="evidence" value="ECO:0007669"/>
    <property type="project" value="InterPro"/>
</dbReference>
<keyword evidence="3" id="KW-0805">Transcription regulation</keyword>
<evidence type="ECO:0000256" key="3">
    <source>
        <dbReference type="ARBA" id="ARBA00023015"/>
    </source>
</evidence>
<dbReference type="SMART" id="SM00353">
    <property type="entry name" value="HLH"/>
    <property type="match status" value="1"/>
</dbReference>
<dbReference type="InterPro" id="IPR013767">
    <property type="entry name" value="PAS_fold"/>
</dbReference>
<feature type="domain" description="BHLH" evidence="8">
    <location>
        <begin position="8"/>
        <end position="61"/>
    </location>
</feature>
<evidence type="ECO:0000256" key="4">
    <source>
        <dbReference type="ARBA" id="ARBA00023125"/>
    </source>
</evidence>
<dbReference type="FunFam" id="4.10.280.10:FF:000011">
    <property type="entry name" value="Aryl hydrocarbon receptor nuclear translocator 2"/>
    <property type="match status" value="1"/>
</dbReference>
<dbReference type="EMBL" id="DS469646">
    <property type="protein sequence ID" value="EDO37467.1"/>
    <property type="molecule type" value="Genomic_DNA"/>
</dbReference>
<keyword evidence="2" id="KW-0677">Repeat</keyword>
<keyword evidence="4" id="KW-0238">DNA-binding</keyword>
<evidence type="ECO:0000313" key="9">
    <source>
        <dbReference type="EMBL" id="EDO37467.1"/>
    </source>
</evidence>
<keyword evidence="5" id="KW-0804">Transcription</keyword>
<dbReference type="GO" id="GO:0034751">
    <property type="term" value="C:aryl hydrocarbon receptor complex"/>
    <property type="evidence" value="ECO:0000318"/>
    <property type="project" value="GO_Central"/>
</dbReference>
<dbReference type="CDD" id="cd00130">
    <property type="entry name" value="PAS"/>
    <property type="match status" value="2"/>
</dbReference>
<evidence type="ECO:0000256" key="1">
    <source>
        <dbReference type="ARBA" id="ARBA00004123"/>
    </source>
</evidence>
<accession>A7SFT2</accession>
<dbReference type="PhylomeDB" id="A7SFT2"/>
<evidence type="ECO:0000259" key="8">
    <source>
        <dbReference type="PROSITE" id="PS50888"/>
    </source>
</evidence>
<evidence type="ECO:0000256" key="5">
    <source>
        <dbReference type="ARBA" id="ARBA00023163"/>
    </source>
</evidence>
<protein>
    <recommendedName>
        <fullName evidence="11">Aryl hydrocarbon receptor nuclear translocator</fullName>
    </recommendedName>
</protein>
<dbReference type="SMART" id="SM00091">
    <property type="entry name" value="PAS"/>
    <property type="match status" value="2"/>
</dbReference>
<dbReference type="SUPFAM" id="SSF47459">
    <property type="entry name" value="HLH, helix-loop-helix DNA-binding domain"/>
    <property type="match status" value="1"/>
</dbReference>
<dbReference type="PROSITE" id="PS50112">
    <property type="entry name" value="PAS"/>
    <property type="match status" value="2"/>
</dbReference>
<dbReference type="SUPFAM" id="SSF55785">
    <property type="entry name" value="PYP-like sensor domain (PAS domain)"/>
    <property type="match status" value="2"/>
</dbReference>